<feature type="domain" description="Semialdehyde dehydrogenase NAD-binding" evidence="9">
    <location>
        <begin position="3"/>
        <end position="138"/>
    </location>
</feature>
<comment type="pathway">
    <text evidence="1 7">Amino-acid biosynthesis; L-arginine biosynthesis; N(2)-acetyl-L-ornithine from L-glutamate: step 3/4.</text>
</comment>
<comment type="catalytic activity">
    <reaction evidence="6 7">
        <text>N-acetyl-L-glutamate 5-semialdehyde + phosphate + NADP(+) = N-acetyl-L-glutamyl 5-phosphate + NADPH + H(+)</text>
        <dbReference type="Rhea" id="RHEA:21588"/>
        <dbReference type="ChEBI" id="CHEBI:15378"/>
        <dbReference type="ChEBI" id="CHEBI:29123"/>
        <dbReference type="ChEBI" id="CHEBI:43474"/>
        <dbReference type="ChEBI" id="CHEBI:57783"/>
        <dbReference type="ChEBI" id="CHEBI:57936"/>
        <dbReference type="ChEBI" id="CHEBI:58349"/>
        <dbReference type="EC" id="1.2.1.38"/>
    </reaction>
</comment>
<dbReference type="InterPro" id="IPR000706">
    <property type="entry name" value="AGPR_type-1"/>
</dbReference>
<evidence type="ECO:0000256" key="5">
    <source>
        <dbReference type="ARBA" id="ARBA00023002"/>
    </source>
</evidence>
<evidence type="ECO:0000313" key="10">
    <source>
        <dbReference type="EMBL" id="AGB50207.1"/>
    </source>
</evidence>
<dbReference type="HAMAP" id="MF_00150">
    <property type="entry name" value="ArgC_type1"/>
    <property type="match status" value="1"/>
</dbReference>
<dbReference type="SUPFAM" id="SSF51735">
    <property type="entry name" value="NAD(P)-binding Rossmann-fold domains"/>
    <property type="match status" value="1"/>
</dbReference>
<dbReference type="GO" id="GO:0005737">
    <property type="term" value="C:cytoplasm"/>
    <property type="evidence" value="ECO:0007669"/>
    <property type="project" value="UniProtKB-SubCell"/>
</dbReference>
<dbReference type="InterPro" id="IPR000534">
    <property type="entry name" value="Semialdehyde_DH_NAD-bd"/>
</dbReference>
<sequence length="337" mass="37152">MLDIGIIGASGYTGGELMRLLFNHPQARVELATSRKLIGQKVSATHRHLKDMVDLEFENPDSQEIKDRCDVVFVAVPHGTAMEIVPKLLDDKVKVIDLSADYRLNPDVFEKVYGIKHQDPRHVVYGMPELHPEVKHEKFIANPGCFPTGATLAAAPLAQVSMIENVVFDSKTGVSGAGIEPSQASHYPNMAENVQPYKLTTHRHLAEFTQELQRLDNSLTRISFTPHIIPSVRGILTTAHIFTKGKLTQYDVMDLYAEMYQDKPFVRVVDGIPSLSAVRGSNFCDIGFEVDTRNNRVVVISAIDNLVKGASGQAIQNMNIMCGLGETTGLWMSGVAP</sequence>
<keyword evidence="11" id="KW-1185">Reference proteome</keyword>
<proteinExistence type="inferred from homology"/>
<feature type="active site" evidence="7 8">
    <location>
        <position position="145"/>
    </location>
</feature>
<dbReference type="InterPro" id="IPR023013">
    <property type="entry name" value="AGPR_AS"/>
</dbReference>
<dbReference type="SMART" id="SM00859">
    <property type="entry name" value="Semialdhyde_dh"/>
    <property type="match status" value="1"/>
</dbReference>
<evidence type="ECO:0000256" key="3">
    <source>
        <dbReference type="ARBA" id="ARBA00022605"/>
    </source>
</evidence>
<dbReference type="OrthoDB" id="372053at2157"/>
<keyword evidence="7" id="KW-0963">Cytoplasm</keyword>
<dbReference type="SUPFAM" id="SSF55347">
    <property type="entry name" value="Glyceraldehyde-3-phosphate dehydrogenase-like, C-terminal domain"/>
    <property type="match status" value="1"/>
</dbReference>
<evidence type="ECO:0000256" key="1">
    <source>
        <dbReference type="ARBA" id="ARBA00004862"/>
    </source>
</evidence>
<gene>
    <name evidence="7" type="primary">argC</name>
    <name evidence="10" type="ordered locus">Metho_2038</name>
</gene>
<dbReference type="Pfam" id="PF01118">
    <property type="entry name" value="Semialdhyde_dh"/>
    <property type="match status" value="1"/>
</dbReference>
<comment type="similarity">
    <text evidence="7">Belongs to the NAGSA dehydrogenase family. Type 1 subfamily.</text>
</comment>
<dbReference type="GO" id="GO:0003942">
    <property type="term" value="F:N-acetyl-gamma-glutamyl-phosphate reductase activity"/>
    <property type="evidence" value="ECO:0007669"/>
    <property type="project" value="UniProtKB-UniRule"/>
</dbReference>
<dbReference type="EC" id="1.2.1.38" evidence="7"/>
<reference evidence="11" key="1">
    <citation type="submission" date="2012-02" db="EMBL/GenBank/DDBJ databases">
        <title>Complete sequence of chromosome of Methanomethylovorans hollandica DSM 15978.</title>
        <authorList>
            <person name="Lucas S."/>
            <person name="Copeland A."/>
            <person name="Lapidus A."/>
            <person name="Glavina del Rio T."/>
            <person name="Dalin E."/>
            <person name="Tice H."/>
            <person name="Bruce D."/>
            <person name="Goodwin L."/>
            <person name="Pitluck S."/>
            <person name="Peters L."/>
            <person name="Mikhailova N."/>
            <person name="Held B."/>
            <person name="Kyrpides N."/>
            <person name="Mavromatis K."/>
            <person name="Ivanova N."/>
            <person name="Brettin T."/>
            <person name="Detter J.C."/>
            <person name="Han C."/>
            <person name="Larimer F."/>
            <person name="Land M."/>
            <person name="Hauser L."/>
            <person name="Markowitz V."/>
            <person name="Cheng J.-F."/>
            <person name="Hugenholtz P."/>
            <person name="Woyke T."/>
            <person name="Wu D."/>
            <person name="Spring S."/>
            <person name="Schroeder M."/>
            <person name="Brambilla E."/>
            <person name="Klenk H.-P."/>
            <person name="Eisen J.A."/>
        </authorList>
    </citation>
    <scope>NUCLEOTIDE SEQUENCE [LARGE SCALE GENOMIC DNA]</scope>
    <source>
        <strain evidence="11">DSM 15978 / NBRC 107637 / DMS1</strain>
    </source>
</reference>
<evidence type="ECO:0000313" key="11">
    <source>
        <dbReference type="Proteomes" id="UP000010866"/>
    </source>
</evidence>
<evidence type="ECO:0000256" key="6">
    <source>
        <dbReference type="ARBA" id="ARBA00050557"/>
    </source>
</evidence>
<dbReference type="GO" id="GO:0070401">
    <property type="term" value="F:NADP+ binding"/>
    <property type="evidence" value="ECO:0007669"/>
    <property type="project" value="InterPro"/>
</dbReference>
<dbReference type="CDD" id="cd17895">
    <property type="entry name" value="AGPR_1_N"/>
    <property type="match status" value="1"/>
</dbReference>
<dbReference type="UniPathway" id="UPA00068">
    <property type="reaction ID" value="UER00108"/>
</dbReference>
<dbReference type="STRING" id="867904.Metho_2038"/>
<dbReference type="PANTHER" id="PTHR32338">
    <property type="entry name" value="N-ACETYL-GAMMA-GLUTAMYL-PHOSPHATE REDUCTASE, CHLOROPLASTIC-RELATED-RELATED"/>
    <property type="match status" value="1"/>
</dbReference>
<dbReference type="KEGG" id="mhz:Metho_2038"/>
<evidence type="ECO:0000256" key="2">
    <source>
        <dbReference type="ARBA" id="ARBA00022571"/>
    </source>
</evidence>
<dbReference type="GO" id="GO:0051287">
    <property type="term" value="F:NAD binding"/>
    <property type="evidence" value="ECO:0007669"/>
    <property type="project" value="InterPro"/>
</dbReference>
<keyword evidence="5 7" id="KW-0560">Oxidoreductase</keyword>
<evidence type="ECO:0000256" key="8">
    <source>
        <dbReference type="PROSITE-ProRule" id="PRU10010"/>
    </source>
</evidence>
<dbReference type="GeneID" id="14406551"/>
<dbReference type="PROSITE" id="PS01224">
    <property type="entry name" value="ARGC"/>
    <property type="match status" value="1"/>
</dbReference>
<accession>L0KXL5</accession>
<dbReference type="Proteomes" id="UP000010866">
    <property type="component" value="Chromosome"/>
</dbReference>
<evidence type="ECO:0000259" key="9">
    <source>
        <dbReference type="SMART" id="SM00859"/>
    </source>
</evidence>
<dbReference type="InterPro" id="IPR050085">
    <property type="entry name" value="AGPR"/>
</dbReference>
<keyword evidence="3 7" id="KW-0028">Amino-acid biosynthesis</keyword>
<dbReference type="Gene3D" id="3.30.360.10">
    <property type="entry name" value="Dihydrodipicolinate Reductase, domain 2"/>
    <property type="match status" value="1"/>
</dbReference>
<comment type="subcellular location">
    <subcellularLocation>
        <location evidence="7">Cytoplasm</location>
    </subcellularLocation>
</comment>
<keyword evidence="2 7" id="KW-0055">Arginine biosynthesis</keyword>
<dbReference type="CDD" id="cd23934">
    <property type="entry name" value="AGPR_1_C"/>
    <property type="match status" value="1"/>
</dbReference>
<evidence type="ECO:0000256" key="7">
    <source>
        <dbReference type="HAMAP-Rule" id="MF_00150"/>
    </source>
</evidence>
<keyword evidence="4 7" id="KW-0521">NADP</keyword>
<dbReference type="HOGENOM" id="CLU_006384_0_1_2"/>
<dbReference type="AlphaFoldDB" id="L0KXL5"/>
<dbReference type="Gene3D" id="3.40.50.720">
    <property type="entry name" value="NAD(P)-binding Rossmann-like Domain"/>
    <property type="match status" value="1"/>
</dbReference>
<protein>
    <recommendedName>
        <fullName evidence="7">N-acetyl-gamma-glutamyl-phosphate reductase</fullName>
        <shortName evidence="7">AGPR</shortName>
        <ecNumber evidence="7">1.2.1.38</ecNumber>
    </recommendedName>
    <alternativeName>
        <fullName evidence="7">N-acetyl-glutamate semialdehyde dehydrogenase</fullName>
        <shortName evidence="7">NAGSA dehydrogenase</shortName>
    </alternativeName>
</protein>
<evidence type="ECO:0000256" key="4">
    <source>
        <dbReference type="ARBA" id="ARBA00022857"/>
    </source>
</evidence>
<dbReference type="PANTHER" id="PTHR32338:SF10">
    <property type="entry name" value="N-ACETYL-GAMMA-GLUTAMYL-PHOSPHATE REDUCTASE, CHLOROPLASTIC-RELATED"/>
    <property type="match status" value="1"/>
</dbReference>
<dbReference type="FunFam" id="3.30.360.10:FF:000014">
    <property type="entry name" value="N-acetyl-gamma-glutamyl-phosphate reductase"/>
    <property type="match status" value="1"/>
</dbReference>
<dbReference type="RefSeq" id="WP_015325372.1">
    <property type="nucleotide sequence ID" value="NC_019977.1"/>
</dbReference>
<organism evidence="10 11">
    <name type="scientific">Methanomethylovorans hollandica (strain DSM 15978 / NBRC 107637 / DMS1)</name>
    <dbReference type="NCBI Taxonomy" id="867904"/>
    <lineage>
        <taxon>Archaea</taxon>
        <taxon>Methanobacteriati</taxon>
        <taxon>Methanobacteriota</taxon>
        <taxon>Stenosarchaea group</taxon>
        <taxon>Methanomicrobia</taxon>
        <taxon>Methanosarcinales</taxon>
        <taxon>Methanosarcinaceae</taxon>
        <taxon>Methanomethylovorans</taxon>
    </lineage>
</organism>
<dbReference type="GO" id="GO:0006526">
    <property type="term" value="P:L-arginine biosynthetic process"/>
    <property type="evidence" value="ECO:0007669"/>
    <property type="project" value="UniProtKB-UniRule"/>
</dbReference>
<dbReference type="EMBL" id="CP003362">
    <property type="protein sequence ID" value="AGB50207.1"/>
    <property type="molecule type" value="Genomic_DNA"/>
</dbReference>
<comment type="function">
    <text evidence="7">Catalyzes the NADPH-dependent reduction of N-acetyl-5-glutamyl phosphate to yield N-acetyl-L-glutamate 5-semialdehyde.</text>
</comment>
<dbReference type="Pfam" id="PF22698">
    <property type="entry name" value="Semialdhyde_dhC_1"/>
    <property type="match status" value="1"/>
</dbReference>
<dbReference type="InterPro" id="IPR058924">
    <property type="entry name" value="AGPR_dimerisation_dom"/>
</dbReference>
<dbReference type="NCBIfam" id="TIGR01850">
    <property type="entry name" value="argC"/>
    <property type="match status" value="1"/>
</dbReference>
<name>L0KXL5_METHD</name>
<dbReference type="InterPro" id="IPR036291">
    <property type="entry name" value="NAD(P)-bd_dom_sf"/>
</dbReference>